<evidence type="ECO:0000313" key="5">
    <source>
        <dbReference type="EMBL" id="HAS8539977.1"/>
    </source>
</evidence>
<sequence length="335" mass="37118">MATLKDIATEAGVSLATVSRVLNEDPTLSVKEETKHRILEIAEKLEYRTSSAKKNSIAAVPAHHFLALYNYKPEAEINDPYYLSIRHGIETQCEKLGIDLTNCYDSKIDPDVKKITGVLMVGKTTPAAMLRASKMTDNICYLDFSDDHGNFDSVDIDLVKISKEVTDFFISQGFDRIGFIGGQDEPGQADIREMAFAEYGQLKGVVNDADIYRGDFSSSSGYKLAKSMLERSDYPKALFIASDSIAIGVLRALLEHGLNIPRDISLISVNDIPNARFTFPPLSTVRIHSEMMGIQGVNLLVEKARDGRALPLKVYVPSKLKLRGTTHERGSMHEQ</sequence>
<dbReference type="SUPFAM" id="SSF47413">
    <property type="entry name" value="lambda repressor-like DNA-binding domains"/>
    <property type="match status" value="1"/>
</dbReference>
<dbReference type="InterPro" id="IPR010982">
    <property type="entry name" value="Lambda_DNA-bd_dom_sf"/>
</dbReference>
<dbReference type="PROSITE" id="PS50932">
    <property type="entry name" value="HTH_LACI_2"/>
    <property type="match status" value="1"/>
</dbReference>
<dbReference type="PROSITE" id="PS00356">
    <property type="entry name" value="HTH_LACI_1"/>
    <property type="match status" value="1"/>
</dbReference>
<dbReference type="Gene3D" id="3.40.50.2300">
    <property type="match status" value="2"/>
</dbReference>
<evidence type="ECO:0000313" key="7">
    <source>
        <dbReference type="Proteomes" id="UP000054370"/>
    </source>
</evidence>
<reference evidence="6 7" key="1">
    <citation type="submission" date="2017-12" db="EMBL/GenBank/DDBJ databases">
        <title>FDA dAtabase for Regulatory Grade micrObial Sequences (FDA-ARGOS): Supporting development and validation of Infectious Disease Dx tests.</title>
        <authorList>
            <person name="Hoffmann M."/>
            <person name="Allard M."/>
            <person name="Evans P."/>
            <person name="Brown E."/>
            <person name="Tallon L.J."/>
            <person name="Sadzewicz L."/>
            <person name="Sengamalay N."/>
            <person name="Ott S."/>
            <person name="Godinez A."/>
            <person name="Nagaraj S."/>
            <person name="Vavikolanu K."/>
            <person name="Aluvathingal J."/>
            <person name="Nadendla S."/>
            <person name="Hobson J."/>
            <person name="Sichtig H."/>
        </authorList>
    </citation>
    <scope>NUCLEOTIDE SEQUENCE [LARGE SCALE GENOMIC DNA]</scope>
    <source>
        <strain evidence="7">ATCC 29307</strain>
        <strain evidence="6">FDAARGOS_118</strain>
    </source>
</reference>
<dbReference type="InterPro" id="IPR046335">
    <property type="entry name" value="LacI/GalR-like_sensor"/>
</dbReference>
<dbReference type="AlphaFoldDB" id="A0A087IPB4"/>
<organism evidence="5">
    <name type="scientific">Vibrio vulnificus</name>
    <dbReference type="NCBI Taxonomy" id="672"/>
    <lineage>
        <taxon>Bacteria</taxon>
        <taxon>Pseudomonadati</taxon>
        <taxon>Pseudomonadota</taxon>
        <taxon>Gammaproteobacteria</taxon>
        <taxon>Vibrionales</taxon>
        <taxon>Vibrionaceae</taxon>
        <taxon>Vibrio</taxon>
    </lineage>
</organism>
<dbReference type="CDD" id="cd01392">
    <property type="entry name" value="HTH_LacI"/>
    <property type="match status" value="1"/>
</dbReference>
<proteinExistence type="predicted"/>
<dbReference type="Pfam" id="PF13377">
    <property type="entry name" value="Peripla_BP_3"/>
    <property type="match status" value="1"/>
</dbReference>
<dbReference type="EMBL" id="DACRBY010000009">
    <property type="protein sequence ID" value="HAS8539977.1"/>
    <property type="molecule type" value="Genomic_DNA"/>
</dbReference>
<evidence type="ECO:0000256" key="1">
    <source>
        <dbReference type="ARBA" id="ARBA00023015"/>
    </source>
</evidence>
<dbReference type="SMART" id="SM00354">
    <property type="entry name" value="HTH_LACI"/>
    <property type="match status" value="1"/>
</dbReference>
<dbReference type="GO" id="GO:0000976">
    <property type="term" value="F:transcription cis-regulatory region binding"/>
    <property type="evidence" value="ECO:0007669"/>
    <property type="project" value="TreeGrafter"/>
</dbReference>
<gene>
    <name evidence="5" type="primary">ebgR</name>
    <name evidence="6" type="ORF">AL548_011755</name>
    <name evidence="5" type="ORF">I7730_09270</name>
</gene>
<dbReference type="Gene3D" id="1.10.260.40">
    <property type="entry name" value="lambda repressor-like DNA-binding domains"/>
    <property type="match status" value="1"/>
</dbReference>
<dbReference type="Pfam" id="PF00356">
    <property type="entry name" value="LacI"/>
    <property type="match status" value="1"/>
</dbReference>
<name>A0A087IPB4_VIBVL</name>
<keyword evidence="2" id="KW-0238">DNA-binding</keyword>
<dbReference type="Proteomes" id="UP000054370">
    <property type="component" value="Unassembled WGS sequence"/>
</dbReference>
<dbReference type="PANTHER" id="PTHR30146">
    <property type="entry name" value="LACI-RELATED TRANSCRIPTIONAL REPRESSOR"/>
    <property type="match status" value="1"/>
</dbReference>
<keyword evidence="7" id="KW-1185">Reference proteome</keyword>
<dbReference type="Proteomes" id="UP000863257">
    <property type="component" value="Unassembled WGS sequence"/>
</dbReference>
<dbReference type="InterPro" id="IPR000843">
    <property type="entry name" value="HTH_LacI"/>
</dbReference>
<reference evidence="5" key="2">
    <citation type="journal article" date="2018" name="Genome Biol.">
        <title>SKESA: strategic k-mer extension for scrupulous assemblies.</title>
        <authorList>
            <person name="Souvorov A."/>
            <person name="Agarwala R."/>
            <person name="Lipman D.J."/>
        </authorList>
    </citation>
    <scope>NUCLEOTIDE SEQUENCE</scope>
    <source>
        <strain evidence="5">BCW_3452</strain>
    </source>
</reference>
<protein>
    <submittedName>
        <fullName evidence="5">Transcriptional regulator EbgR</fullName>
    </submittedName>
</protein>
<dbReference type="EMBL" id="LOSH02000004">
    <property type="protein sequence ID" value="PNM66938.1"/>
    <property type="molecule type" value="Genomic_DNA"/>
</dbReference>
<dbReference type="OrthoDB" id="5681588at2"/>
<evidence type="ECO:0000259" key="4">
    <source>
        <dbReference type="PROSITE" id="PS50932"/>
    </source>
</evidence>
<dbReference type="InterPro" id="IPR028082">
    <property type="entry name" value="Peripla_BP_I"/>
</dbReference>
<accession>A0A087IPB4</accession>
<dbReference type="SUPFAM" id="SSF53822">
    <property type="entry name" value="Periplasmic binding protein-like I"/>
    <property type="match status" value="1"/>
</dbReference>
<keyword evidence="3" id="KW-0804">Transcription</keyword>
<dbReference type="PRINTS" id="PR00036">
    <property type="entry name" value="HTHLACI"/>
</dbReference>
<dbReference type="RefSeq" id="WP_038941348.1">
    <property type="nucleotide sequence ID" value="NZ_CP019121.1"/>
</dbReference>
<evidence type="ECO:0000256" key="3">
    <source>
        <dbReference type="ARBA" id="ARBA00023163"/>
    </source>
</evidence>
<comment type="caution">
    <text evidence="5">The sequence shown here is derived from an EMBL/GenBank/DDBJ whole genome shotgun (WGS) entry which is preliminary data.</text>
</comment>
<evidence type="ECO:0000256" key="2">
    <source>
        <dbReference type="ARBA" id="ARBA00023125"/>
    </source>
</evidence>
<dbReference type="GO" id="GO:0003700">
    <property type="term" value="F:DNA-binding transcription factor activity"/>
    <property type="evidence" value="ECO:0007669"/>
    <property type="project" value="TreeGrafter"/>
</dbReference>
<evidence type="ECO:0000313" key="6">
    <source>
        <dbReference type="EMBL" id="PNM66938.1"/>
    </source>
</evidence>
<keyword evidence="1" id="KW-0805">Transcription regulation</keyword>
<dbReference type="CDD" id="cd01544">
    <property type="entry name" value="PBP1_GalR"/>
    <property type="match status" value="1"/>
</dbReference>
<dbReference type="NCBIfam" id="NF007665">
    <property type="entry name" value="PRK10339.1"/>
    <property type="match status" value="1"/>
</dbReference>
<dbReference type="PANTHER" id="PTHR30146:SF149">
    <property type="entry name" value="HTH-TYPE TRANSCRIPTIONAL REGULATOR EBGR"/>
    <property type="match status" value="1"/>
</dbReference>
<reference evidence="5" key="3">
    <citation type="submission" date="2019-01" db="EMBL/GenBank/DDBJ databases">
        <authorList>
            <consortium name="NCBI Pathogen Detection Project"/>
        </authorList>
    </citation>
    <scope>NUCLEOTIDE SEQUENCE</scope>
    <source>
        <strain evidence="5">BCW_3452</strain>
    </source>
</reference>
<feature type="domain" description="HTH lacI-type" evidence="4">
    <location>
        <begin position="2"/>
        <end position="58"/>
    </location>
</feature>